<evidence type="ECO:0000259" key="9">
    <source>
        <dbReference type="Pfam" id="PF20216"/>
    </source>
</evidence>
<gene>
    <name evidence="10" type="ORF">FPL22_16400</name>
</gene>
<dbReference type="InterPro" id="IPR035952">
    <property type="entry name" value="Rhomboid-like_sf"/>
</dbReference>
<dbReference type="Gene3D" id="1.20.1540.10">
    <property type="entry name" value="Rhomboid-like"/>
    <property type="match status" value="1"/>
</dbReference>
<comment type="subcellular location">
    <subcellularLocation>
        <location evidence="1">Membrane</location>
        <topology evidence="1">Multi-pass membrane protein</topology>
    </subcellularLocation>
</comment>
<dbReference type="EMBL" id="VMBG01000003">
    <property type="protein sequence ID" value="TSJ75839.1"/>
    <property type="molecule type" value="Genomic_DNA"/>
</dbReference>
<feature type="transmembrane region" description="Helical" evidence="7">
    <location>
        <begin position="109"/>
        <end position="131"/>
    </location>
</feature>
<sequence>MDGFPTVLALLTVLGLTTCAGLRSLVFFNRRVLDVESVRQNREYDRFISNCGVHANLPHFVFNAAVICLYGIALSNALGGVQMLAIFLGSALGSSVLAYWVNRGRRHEILGASGAACGLVCAYTLAAPGAVLPLLPAVVPGWIYALLFLAGSYFAHNRKKETITYSAHLGGAIGGVLIAMLYAPELISKSPNVNWLPLFLLLSLRVYFAIWPPEGLANRKPETGASALPDLYFRAYRSEISEYSSDLRYQQYDESAGKARERQRMDTLLDKISRHGPDSLKPWERRELERLSLRLRRPTDTTT</sequence>
<keyword evidence="3 7" id="KW-0812">Transmembrane</keyword>
<dbReference type="Pfam" id="PF01694">
    <property type="entry name" value="Rhomboid"/>
    <property type="match status" value="1"/>
</dbReference>
<feature type="domain" description="DUF6576" evidence="9">
    <location>
        <begin position="257"/>
        <end position="292"/>
    </location>
</feature>
<evidence type="ECO:0000256" key="1">
    <source>
        <dbReference type="ARBA" id="ARBA00004141"/>
    </source>
</evidence>
<feature type="transmembrane region" description="Helical" evidence="7">
    <location>
        <begin position="162"/>
        <end position="183"/>
    </location>
</feature>
<feature type="domain" description="Peptidase S54 rhomboid" evidence="8">
    <location>
        <begin position="42"/>
        <end position="183"/>
    </location>
</feature>
<keyword evidence="5 7" id="KW-1133">Transmembrane helix</keyword>
<dbReference type="PANTHER" id="PTHR43731:SF14">
    <property type="entry name" value="PRESENILIN-ASSOCIATED RHOMBOID-LIKE PROTEIN, MITOCHONDRIAL"/>
    <property type="match status" value="1"/>
</dbReference>
<evidence type="ECO:0000313" key="10">
    <source>
        <dbReference type="EMBL" id="TSJ75839.1"/>
    </source>
</evidence>
<dbReference type="OrthoDB" id="9807874at2"/>
<evidence type="ECO:0000259" key="8">
    <source>
        <dbReference type="Pfam" id="PF01694"/>
    </source>
</evidence>
<feature type="transmembrane region" description="Helical" evidence="7">
    <location>
        <begin position="6"/>
        <end position="26"/>
    </location>
</feature>
<evidence type="ECO:0000256" key="5">
    <source>
        <dbReference type="ARBA" id="ARBA00022989"/>
    </source>
</evidence>
<dbReference type="SUPFAM" id="SSF144091">
    <property type="entry name" value="Rhomboid-like"/>
    <property type="match status" value="1"/>
</dbReference>
<protein>
    <submittedName>
        <fullName evidence="10">Rhomboid family intramembrane serine protease</fullName>
    </submittedName>
</protein>
<evidence type="ECO:0000256" key="2">
    <source>
        <dbReference type="ARBA" id="ARBA00009045"/>
    </source>
</evidence>
<evidence type="ECO:0000256" key="7">
    <source>
        <dbReference type="SAM" id="Phobius"/>
    </source>
</evidence>
<dbReference type="GO" id="GO:0016020">
    <property type="term" value="C:membrane"/>
    <property type="evidence" value="ECO:0007669"/>
    <property type="project" value="UniProtKB-SubCell"/>
</dbReference>
<evidence type="ECO:0000256" key="4">
    <source>
        <dbReference type="ARBA" id="ARBA00022801"/>
    </source>
</evidence>
<evidence type="ECO:0000256" key="3">
    <source>
        <dbReference type="ARBA" id="ARBA00022692"/>
    </source>
</evidence>
<organism evidence="10 11">
    <name type="scientific">Rariglobus hedericola</name>
    <dbReference type="NCBI Taxonomy" id="2597822"/>
    <lineage>
        <taxon>Bacteria</taxon>
        <taxon>Pseudomonadati</taxon>
        <taxon>Verrucomicrobiota</taxon>
        <taxon>Opitutia</taxon>
        <taxon>Opitutales</taxon>
        <taxon>Opitutaceae</taxon>
        <taxon>Rariglobus</taxon>
    </lineage>
</organism>
<keyword evidence="10" id="KW-0645">Protease</keyword>
<keyword evidence="6 7" id="KW-0472">Membrane</keyword>
<feature type="transmembrane region" description="Helical" evidence="7">
    <location>
        <begin position="47"/>
        <end position="73"/>
    </location>
</feature>
<reference evidence="10 11" key="1">
    <citation type="submission" date="2019-07" db="EMBL/GenBank/DDBJ databases">
        <title>Description of 53C-WASEF.</title>
        <authorList>
            <person name="Pitt A."/>
            <person name="Hahn M.W."/>
        </authorList>
    </citation>
    <scope>NUCLEOTIDE SEQUENCE [LARGE SCALE GENOMIC DNA]</scope>
    <source>
        <strain evidence="10 11">53C-WASEF</strain>
    </source>
</reference>
<dbReference type="GO" id="GO:0004252">
    <property type="term" value="F:serine-type endopeptidase activity"/>
    <property type="evidence" value="ECO:0007669"/>
    <property type="project" value="InterPro"/>
</dbReference>
<name>A0A556QGT0_9BACT</name>
<feature type="transmembrane region" description="Helical" evidence="7">
    <location>
        <begin position="79"/>
        <end position="102"/>
    </location>
</feature>
<dbReference type="GO" id="GO:0006508">
    <property type="term" value="P:proteolysis"/>
    <property type="evidence" value="ECO:0007669"/>
    <property type="project" value="UniProtKB-KW"/>
</dbReference>
<feature type="transmembrane region" description="Helical" evidence="7">
    <location>
        <begin position="195"/>
        <end position="211"/>
    </location>
</feature>
<keyword evidence="11" id="KW-1185">Reference proteome</keyword>
<dbReference type="Pfam" id="PF20216">
    <property type="entry name" value="DUF6576"/>
    <property type="match status" value="1"/>
</dbReference>
<proteinExistence type="inferred from homology"/>
<comment type="caution">
    <text evidence="10">The sequence shown here is derived from an EMBL/GenBank/DDBJ whole genome shotgun (WGS) entry which is preliminary data.</text>
</comment>
<dbReference type="Proteomes" id="UP000315648">
    <property type="component" value="Unassembled WGS sequence"/>
</dbReference>
<comment type="similarity">
    <text evidence="2">Belongs to the peptidase S54 family.</text>
</comment>
<accession>A0A556QGT0</accession>
<dbReference type="InterPro" id="IPR050925">
    <property type="entry name" value="Rhomboid_protease_S54"/>
</dbReference>
<feature type="transmembrane region" description="Helical" evidence="7">
    <location>
        <begin position="137"/>
        <end position="155"/>
    </location>
</feature>
<evidence type="ECO:0000313" key="11">
    <source>
        <dbReference type="Proteomes" id="UP000315648"/>
    </source>
</evidence>
<keyword evidence="4" id="KW-0378">Hydrolase</keyword>
<dbReference type="InterPro" id="IPR022764">
    <property type="entry name" value="Peptidase_S54_rhomboid_dom"/>
</dbReference>
<evidence type="ECO:0000256" key="6">
    <source>
        <dbReference type="ARBA" id="ARBA00023136"/>
    </source>
</evidence>
<dbReference type="AlphaFoldDB" id="A0A556QGT0"/>
<dbReference type="InterPro" id="IPR046483">
    <property type="entry name" value="DUF6576"/>
</dbReference>
<dbReference type="PANTHER" id="PTHR43731">
    <property type="entry name" value="RHOMBOID PROTEASE"/>
    <property type="match status" value="1"/>
</dbReference>